<evidence type="ECO:0000256" key="1">
    <source>
        <dbReference type="SAM" id="MobiDB-lite"/>
    </source>
</evidence>
<feature type="region of interest" description="Disordered" evidence="1">
    <location>
        <begin position="1"/>
        <end position="21"/>
    </location>
</feature>
<name>A0A1Q9E2Q7_SYMMI</name>
<evidence type="ECO:0000313" key="2">
    <source>
        <dbReference type="EMBL" id="OLQ01707.1"/>
    </source>
</evidence>
<gene>
    <name evidence="2" type="ORF">AK812_SmicGene15511</name>
</gene>
<feature type="region of interest" description="Disordered" evidence="1">
    <location>
        <begin position="668"/>
        <end position="689"/>
    </location>
</feature>
<accession>A0A1Q9E2Q7</accession>
<comment type="caution">
    <text evidence="2">The sequence shown here is derived from an EMBL/GenBank/DDBJ whole genome shotgun (WGS) entry which is preliminary data.</text>
</comment>
<dbReference type="EMBL" id="LSRX01000283">
    <property type="protein sequence ID" value="OLQ01707.1"/>
    <property type="molecule type" value="Genomic_DNA"/>
</dbReference>
<protein>
    <submittedName>
        <fullName evidence="2">Uncharacterized protein</fullName>
    </submittedName>
</protein>
<evidence type="ECO:0000313" key="3">
    <source>
        <dbReference type="Proteomes" id="UP000186817"/>
    </source>
</evidence>
<feature type="region of interest" description="Disordered" evidence="1">
    <location>
        <begin position="827"/>
        <end position="852"/>
    </location>
</feature>
<proteinExistence type="predicted"/>
<feature type="region of interest" description="Disordered" evidence="1">
    <location>
        <begin position="269"/>
        <end position="294"/>
    </location>
</feature>
<dbReference type="AlphaFoldDB" id="A0A1Q9E2Q7"/>
<feature type="region of interest" description="Disordered" evidence="1">
    <location>
        <begin position="588"/>
        <end position="609"/>
    </location>
</feature>
<feature type="compositionally biased region" description="Polar residues" evidence="1">
    <location>
        <begin position="281"/>
        <end position="294"/>
    </location>
</feature>
<organism evidence="2 3">
    <name type="scientific">Symbiodinium microadriaticum</name>
    <name type="common">Dinoflagellate</name>
    <name type="synonym">Zooxanthella microadriatica</name>
    <dbReference type="NCBI Taxonomy" id="2951"/>
    <lineage>
        <taxon>Eukaryota</taxon>
        <taxon>Sar</taxon>
        <taxon>Alveolata</taxon>
        <taxon>Dinophyceae</taxon>
        <taxon>Suessiales</taxon>
        <taxon>Symbiodiniaceae</taxon>
        <taxon>Symbiodinium</taxon>
    </lineage>
</organism>
<keyword evidence="3" id="KW-1185">Reference proteome</keyword>
<dbReference type="Proteomes" id="UP000186817">
    <property type="component" value="Unassembled WGS sequence"/>
</dbReference>
<feature type="region of interest" description="Disordered" evidence="1">
    <location>
        <begin position="428"/>
        <end position="450"/>
    </location>
</feature>
<reference evidence="2 3" key="1">
    <citation type="submission" date="2016-02" db="EMBL/GenBank/DDBJ databases">
        <title>Genome analysis of coral dinoflagellate symbionts highlights evolutionary adaptations to a symbiotic lifestyle.</title>
        <authorList>
            <person name="Aranda M."/>
            <person name="Li Y."/>
            <person name="Liew Y.J."/>
            <person name="Baumgarten S."/>
            <person name="Simakov O."/>
            <person name="Wilson M."/>
            <person name="Piel J."/>
            <person name="Ashoor H."/>
            <person name="Bougouffa S."/>
            <person name="Bajic V.B."/>
            <person name="Ryu T."/>
            <person name="Ravasi T."/>
            <person name="Bayer T."/>
            <person name="Micklem G."/>
            <person name="Kim H."/>
            <person name="Bhak J."/>
            <person name="Lajeunesse T.C."/>
            <person name="Voolstra C.R."/>
        </authorList>
    </citation>
    <scope>NUCLEOTIDE SEQUENCE [LARGE SCALE GENOMIC DNA]</scope>
    <source>
        <strain evidence="2 3">CCMP2467</strain>
    </source>
</reference>
<dbReference type="OrthoDB" id="431863at2759"/>
<sequence length="973" mass="101564">MRPRAADMRPRHRRPAPPPDEFCPEVPLMWKRQLRKAPRLPRLDKMRLTTASERLLQRKRLPKGQWWDSIVALVPSEAVGASTPTQMQISSKASSVGDDSCRSDVQAAVARSLLADIMVAQAESEGNDAATWTDVDLDLNFADLRSADVSNVVAQVFVTQLTTPSPDSGKHSGSARELARSPEDGLHSEIAQELAYQIVARPPSRRSETVEASLQASAVSPALALVSTARSLDRACSAVSQITRGEYEHEASEDEGSVARIARDVVSIAGKPHERPPRLSAASQHELSDANTESIAARSVARQAIAPLMHELRCGGYREEPHSADSSPGDLEMAALIQNAIASTMARGFTLTPEPVSLHGGDESHHDSNLNTDSMVANSIVRQAVLPHLADSAAGDPARSSRTAGIEENIRVAPSDVGSAHAVARDLVTSASRQQAEESRSATPHSHAVISDNTESLVANSIARQALLPHLADSDTGTPAQTAGVEEVIGAAPSDVGSAHAVARDLVTSASRQQADESRSATPHSHAVISDNTESLVANSIARQALLPHLADSDSGTPAQTAGVEEVIGAAPSDVGDSAHAVARDLVTSASRQQADESRSATPHSHAVISDNTESLVANSIARQALLPHLADSDSGTPAQTAGVEEVIGAAPSDVGDSAHAVARDLVTSASRQQADESRSATPHSHAVISDNTESLVANSIARQALLPHLADSDSGTPAQTAGVEEVIGAAPSDVGDSAHAVARDLVTSASRQQADESRSATPHSHAVISDNTESLVANSIARQALLPHLADSDSGTPAQTAGVEEVIGAAPSDVGDSAHAVARDLVTSASRQQADDSEVYPPSAPSVHDCERPEGAARSVAREAADQLGRKVGQWQRSPKNGFEPMRENVQGPAPLDLIPPVSPGSPAPAEERIVCHEVLRAHNESGRSLAAEAIASQEGACDASPASAAVLSEGSVDARYLARDAVHPFML</sequence>
<feature type="region of interest" description="Disordered" evidence="1">
    <location>
        <begin position="163"/>
        <end position="184"/>
    </location>
</feature>